<dbReference type="InterPro" id="IPR013154">
    <property type="entry name" value="ADH-like_N"/>
</dbReference>
<dbReference type="FunFam" id="3.40.50.720:FF:000003">
    <property type="entry name" value="S-(hydroxymethyl)glutathione dehydrogenase"/>
    <property type="match status" value="1"/>
</dbReference>
<dbReference type="Gene3D" id="3.40.50.720">
    <property type="entry name" value="NAD(P)-binding Rossmann-like Domain"/>
    <property type="match status" value="1"/>
</dbReference>
<dbReference type="GO" id="GO:0008270">
    <property type="term" value="F:zinc ion binding"/>
    <property type="evidence" value="ECO:0007669"/>
    <property type="project" value="InterPro"/>
</dbReference>
<dbReference type="PANTHER" id="PTHR43880">
    <property type="entry name" value="ALCOHOL DEHYDROGENASE"/>
    <property type="match status" value="1"/>
</dbReference>
<dbReference type="SUPFAM" id="SSF50129">
    <property type="entry name" value="GroES-like"/>
    <property type="match status" value="2"/>
</dbReference>
<evidence type="ECO:0000256" key="3">
    <source>
        <dbReference type="ARBA" id="ARBA00022833"/>
    </source>
</evidence>
<evidence type="ECO:0000256" key="1">
    <source>
        <dbReference type="ARBA" id="ARBA00001947"/>
    </source>
</evidence>
<evidence type="ECO:0000256" key="2">
    <source>
        <dbReference type="ARBA" id="ARBA00022723"/>
    </source>
</evidence>
<comment type="cofactor">
    <cofactor evidence="1 6">
        <name>Zn(2+)</name>
        <dbReference type="ChEBI" id="CHEBI:29105"/>
    </cofactor>
</comment>
<dbReference type="PANTHER" id="PTHR43880:SF12">
    <property type="entry name" value="ALCOHOL DEHYDROGENASE CLASS-3"/>
    <property type="match status" value="1"/>
</dbReference>
<evidence type="ECO:0000256" key="5">
    <source>
        <dbReference type="ARBA" id="ARBA00023027"/>
    </source>
</evidence>
<sequence>MTLTMKAAVLRDVARPKPYVDSTPLVIEDVTLDPPQPLELLVRIGGAGLCHSDLSVINGSLGRGVPLVLGHEGAGEVVEVGSAITDLKPGDPVIFQFSPSCGRCRMCLSGRPQICEEVLATRVDGGLISGGTRLKDADGKPLRHHAGLSCMAEYAVVNRGSVVKIDSDVPMDKAALFGCAVMTGVGAVINTAQVKPGQSVAIFGLGGVGLCGIMGARVAGAETIIAVDFEEHKLAKAMELGATHAFNAKDPDLTEKIMDLTHGGVEFGLDLAGAIPALKSAYAATARGGKVITAGISPIGSEFSFPQPDLVLNEKSVCGSFMGSCAPVRDIPRYLALWKAGLLPVDKLVDRVIPFESLNEGFDRLDDGSALRQVLDPHMAA</sequence>
<organism evidence="8 9">
    <name type="scientific">Albimonas donghaensis</name>
    <dbReference type="NCBI Taxonomy" id="356660"/>
    <lineage>
        <taxon>Bacteria</taxon>
        <taxon>Pseudomonadati</taxon>
        <taxon>Pseudomonadota</taxon>
        <taxon>Alphaproteobacteria</taxon>
        <taxon>Rhodobacterales</taxon>
        <taxon>Paracoccaceae</taxon>
        <taxon>Albimonas</taxon>
    </lineage>
</organism>
<keyword evidence="4" id="KW-0560">Oxidoreductase</keyword>
<keyword evidence="3 6" id="KW-0862">Zinc</keyword>
<dbReference type="SMART" id="SM00829">
    <property type="entry name" value="PKS_ER"/>
    <property type="match status" value="1"/>
</dbReference>
<evidence type="ECO:0000313" key="8">
    <source>
        <dbReference type="EMBL" id="SDX43581.1"/>
    </source>
</evidence>
<feature type="domain" description="Enoyl reductase (ER)" evidence="7">
    <location>
        <begin position="22"/>
        <end position="375"/>
    </location>
</feature>
<comment type="similarity">
    <text evidence="6">Belongs to the zinc-containing alcohol dehydrogenase family.</text>
</comment>
<evidence type="ECO:0000313" key="9">
    <source>
        <dbReference type="Proteomes" id="UP000199118"/>
    </source>
</evidence>
<dbReference type="Gene3D" id="3.90.180.10">
    <property type="entry name" value="Medium-chain alcohol dehydrogenases, catalytic domain"/>
    <property type="match status" value="1"/>
</dbReference>
<gene>
    <name evidence="8" type="ORF">SAMN05444336_105102</name>
</gene>
<dbReference type="AlphaFoldDB" id="A0A1H3BPD8"/>
<proteinExistence type="inferred from homology"/>
<evidence type="ECO:0000256" key="4">
    <source>
        <dbReference type="ARBA" id="ARBA00023002"/>
    </source>
</evidence>
<protein>
    <submittedName>
        <fullName evidence="8">Alcohol dehydrogenase</fullName>
    </submittedName>
</protein>
<dbReference type="InterPro" id="IPR013149">
    <property type="entry name" value="ADH-like_C"/>
</dbReference>
<dbReference type="Proteomes" id="UP000199118">
    <property type="component" value="Unassembled WGS sequence"/>
</dbReference>
<dbReference type="STRING" id="356660.SAMN05444336_105102"/>
<reference evidence="8 9" key="1">
    <citation type="submission" date="2016-10" db="EMBL/GenBank/DDBJ databases">
        <authorList>
            <person name="de Groot N.N."/>
        </authorList>
    </citation>
    <scope>NUCLEOTIDE SEQUENCE [LARGE SCALE GENOMIC DNA]</scope>
    <source>
        <strain evidence="8 9">DSM 17890</strain>
    </source>
</reference>
<dbReference type="InterPro" id="IPR002328">
    <property type="entry name" value="ADH_Zn_CS"/>
</dbReference>
<keyword evidence="9" id="KW-1185">Reference proteome</keyword>
<keyword evidence="2 6" id="KW-0479">Metal-binding</keyword>
<dbReference type="GO" id="GO:0005829">
    <property type="term" value="C:cytosol"/>
    <property type="evidence" value="ECO:0007669"/>
    <property type="project" value="TreeGrafter"/>
</dbReference>
<dbReference type="GO" id="GO:0051903">
    <property type="term" value="F:S-(hydroxymethyl)glutathione dehydrogenase [NAD(P)+] activity"/>
    <property type="evidence" value="ECO:0007669"/>
    <property type="project" value="TreeGrafter"/>
</dbReference>
<dbReference type="OrthoDB" id="9770544at2"/>
<dbReference type="RefSeq" id="WP_092683114.1">
    <property type="nucleotide sequence ID" value="NZ_FNMZ01000005.1"/>
</dbReference>
<dbReference type="EMBL" id="FNMZ01000005">
    <property type="protein sequence ID" value="SDX43581.1"/>
    <property type="molecule type" value="Genomic_DNA"/>
</dbReference>
<keyword evidence="5" id="KW-0520">NAD</keyword>
<evidence type="ECO:0000256" key="6">
    <source>
        <dbReference type="RuleBase" id="RU361277"/>
    </source>
</evidence>
<dbReference type="InterPro" id="IPR036291">
    <property type="entry name" value="NAD(P)-bd_dom_sf"/>
</dbReference>
<dbReference type="Pfam" id="PF08240">
    <property type="entry name" value="ADH_N"/>
    <property type="match status" value="1"/>
</dbReference>
<dbReference type="InterPro" id="IPR020843">
    <property type="entry name" value="ER"/>
</dbReference>
<dbReference type="InterPro" id="IPR011032">
    <property type="entry name" value="GroES-like_sf"/>
</dbReference>
<dbReference type="GO" id="GO:0046294">
    <property type="term" value="P:formaldehyde catabolic process"/>
    <property type="evidence" value="ECO:0007669"/>
    <property type="project" value="TreeGrafter"/>
</dbReference>
<evidence type="ECO:0000259" key="7">
    <source>
        <dbReference type="SMART" id="SM00829"/>
    </source>
</evidence>
<dbReference type="SUPFAM" id="SSF51735">
    <property type="entry name" value="NAD(P)-binding Rossmann-fold domains"/>
    <property type="match status" value="1"/>
</dbReference>
<accession>A0A1H3BPD8</accession>
<dbReference type="Pfam" id="PF00107">
    <property type="entry name" value="ADH_zinc_N"/>
    <property type="match status" value="1"/>
</dbReference>
<dbReference type="PROSITE" id="PS00059">
    <property type="entry name" value="ADH_ZINC"/>
    <property type="match status" value="1"/>
</dbReference>
<name>A0A1H3BPD8_9RHOB</name>